<keyword evidence="2" id="KW-1185">Reference proteome</keyword>
<proteinExistence type="predicted"/>
<evidence type="ECO:0000313" key="1">
    <source>
        <dbReference type="EMBL" id="KAG0436097.1"/>
    </source>
</evidence>
<name>A0AC60QNR5_IXOPE</name>
<organism evidence="1 2">
    <name type="scientific">Ixodes persulcatus</name>
    <name type="common">Taiga tick</name>
    <dbReference type="NCBI Taxonomy" id="34615"/>
    <lineage>
        <taxon>Eukaryota</taxon>
        <taxon>Metazoa</taxon>
        <taxon>Ecdysozoa</taxon>
        <taxon>Arthropoda</taxon>
        <taxon>Chelicerata</taxon>
        <taxon>Arachnida</taxon>
        <taxon>Acari</taxon>
        <taxon>Parasitiformes</taxon>
        <taxon>Ixodida</taxon>
        <taxon>Ixodoidea</taxon>
        <taxon>Ixodidae</taxon>
        <taxon>Ixodinae</taxon>
        <taxon>Ixodes</taxon>
    </lineage>
</organism>
<sequence length="220" mass="24044">MGAALRILEEKKAQGESLGGKGKITNYYGYTVRSHKHDVPGMEKAVQASLLHMTSTDEAPDHSHSSEGDSSWCSCNRALANHEEPPPHKNPLPGFIRTALEPVFERLGDRALLKRCSDGMTQNAIECLHSVIWGQNSKNTHDSLLSVERAVAEAVSRFNQGMAKTSKAVAAQLGYSAGVLRRTGGGFVRPTRLTLRVKRSRRGWPRDTSLPGPRTTAQDC</sequence>
<reference evidence="1 2" key="1">
    <citation type="journal article" date="2020" name="Cell">
        <title>Large-Scale Comparative Analyses of Tick Genomes Elucidate Their Genetic Diversity and Vector Capacities.</title>
        <authorList>
            <consortium name="Tick Genome and Microbiome Consortium (TIGMIC)"/>
            <person name="Jia N."/>
            <person name="Wang J."/>
            <person name="Shi W."/>
            <person name="Du L."/>
            <person name="Sun Y."/>
            <person name="Zhan W."/>
            <person name="Jiang J.F."/>
            <person name="Wang Q."/>
            <person name="Zhang B."/>
            <person name="Ji P."/>
            <person name="Bell-Sakyi L."/>
            <person name="Cui X.M."/>
            <person name="Yuan T.T."/>
            <person name="Jiang B.G."/>
            <person name="Yang W.F."/>
            <person name="Lam T.T."/>
            <person name="Chang Q.C."/>
            <person name="Ding S.J."/>
            <person name="Wang X.J."/>
            <person name="Zhu J.G."/>
            <person name="Ruan X.D."/>
            <person name="Zhao L."/>
            <person name="Wei J.T."/>
            <person name="Ye R.Z."/>
            <person name="Que T.C."/>
            <person name="Du C.H."/>
            <person name="Zhou Y.H."/>
            <person name="Cheng J.X."/>
            <person name="Dai P.F."/>
            <person name="Guo W.B."/>
            <person name="Han X.H."/>
            <person name="Huang E.J."/>
            <person name="Li L.F."/>
            <person name="Wei W."/>
            <person name="Gao Y.C."/>
            <person name="Liu J.Z."/>
            <person name="Shao H.Z."/>
            <person name="Wang X."/>
            <person name="Wang C.C."/>
            <person name="Yang T.C."/>
            <person name="Huo Q.B."/>
            <person name="Li W."/>
            <person name="Chen H.Y."/>
            <person name="Chen S.E."/>
            <person name="Zhou L.G."/>
            <person name="Ni X.B."/>
            <person name="Tian J.H."/>
            <person name="Sheng Y."/>
            <person name="Liu T."/>
            <person name="Pan Y.S."/>
            <person name="Xia L.Y."/>
            <person name="Li J."/>
            <person name="Zhao F."/>
            <person name="Cao W.C."/>
        </authorList>
    </citation>
    <scope>NUCLEOTIDE SEQUENCE [LARGE SCALE GENOMIC DNA]</scope>
    <source>
        <strain evidence="1">Iper-2018</strain>
    </source>
</reference>
<dbReference type="EMBL" id="JABSTQ010007207">
    <property type="protein sequence ID" value="KAG0436097.1"/>
    <property type="molecule type" value="Genomic_DNA"/>
</dbReference>
<evidence type="ECO:0000313" key="2">
    <source>
        <dbReference type="Proteomes" id="UP000805193"/>
    </source>
</evidence>
<accession>A0AC60QNR5</accession>
<dbReference type="Proteomes" id="UP000805193">
    <property type="component" value="Unassembled WGS sequence"/>
</dbReference>
<comment type="caution">
    <text evidence="1">The sequence shown here is derived from an EMBL/GenBank/DDBJ whole genome shotgun (WGS) entry which is preliminary data.</text>
</comment>
<gene>
    <name evidence="1" type="ORF">HPB47_018146</name>
</gene>
<protein>
    <submittedName>
        <fullName evidence="1">Uncharacterized protein</fullName>
    </submittedName>
</protein>